<dbReference type="AlphaFoldDB" id="A0A835Z9I0"/>
<dbReference type="CDD" id="cd18186">
    <property type="entry name" value="BTB_POZ_ZBTB_KLHL-like"/>
    <property type="match status" value="1"/>
</dbReference>
<dbReference type="Proteomes" id="UP000664859">
    <property type="component" value="Unassembled WGS sequence"/>
</dbReference>
<accession>A0A835Z9I0</accession>
<keyword evidence="7" id="KW-1185">Reference proteome</keyword>
<dbReference type="Gene3D" id="1.25.40.20">
    <property type="entry name" value="Ankyrin repeat-containing domain"/>
    <property type="match status" value="4"/>
</dbReference>
<organism evidence="6 7">
    <name type="scientific">Tribonema minus</name>
    <dbReference type="NCBI Taxonomy" id="303371"/>
    <lineage>
        <taxon>Eukaryota</taxon>
        <taxon>Sar</taxon>
        <taxon>Stramenopiles</taxon>
        <taxon>Ochrophyta</taxon>
        <taxon>PX clade</taxon>
        <taxon>Xanthophyceae</taxon>
        <taxon>Tribonematales</taxon>
        <taxon>Tribonemataceae</taxon>
        <taxon>Tribonema</taxon>
    </lineage>
</organism>
<feature type="compositionally biased region" description="Low complexity" evidence="4">
    <location>
        <begin position="570"/>
        <end position="588"/>
    </location>
</feature>
<dbReference type="PROSITE" id="PS50297">
    <property type="entry name" value="ANK_REP_REGION"/>
    <property type="match status" value="2"/>
</dbReference>
<feature type="repeat" description="ANK" evidence="3">
    <location>
        <begin position="599"/>
        <end position="631"/>
    </location>
</feature>
<evidence type="ECO:0000256" key="1">
    <source>
        <dbReference type="ARBA" id="ARBA00022737"/>
    </source>
</evidence>
<dbReference type="PANTHER" id="PTHR24198:SF165">
    <property type="entry name" value="ANKYRIN REPEAT-CONTAINING PROTEIN-RELATED"/>
    <property type="match status" value="1"/>
</dbReference>
<gene>
    <name evidence="6" type="ORF">JKP88DRAFT_353507</name>
</gene>
<feature type="repeat" description="ANK" evidence="3">
    <location>
        <begin position="483"/>
        <end position="504"/>
    </location>
</feature>
<dbReference type="InterPro" id="IPR002110">
    <property type="entry name" value="Ankyrin_rpt"/>
</dbReference>
<reference evidence="6" key="1">
    <citation type="submission" date="2021-02" db="EMBL/GenBank/DDBJ databases">
        <title>First Annotated Genome of the Yellow-green Alga Tribonema minus.</title>
        <authorList>
            <person name="Mahan K.M."/>
        </authorList>
    </citation>
    <scope>NUCLEOTIDE SEQUENCE</scope>
    <source>
        <strain evidence="6">UTEX B ZZ1240</strain>
    </source>
</reference>
<dbReference type="SMART" id="SM00248">
    <property type="entry name" value="ANK"/>
    <property type="match status" value="8"/>
</dbReference>
<dbReference type="SUPFAM" id="SSF54695">
    <property type="entry name" value="POZ domain"/>
    <property type="match status" value="1"/>
</dbReference>
<feature type="domain" description="BTB" evidence="5">
    <location>
        <begin position="788"/>
        <end position="859"/>
    </location>
</feature>
<dbReference type="SUPFAM" id="SSF48403">
    <property type="entry name" value="Ankyrin repeat"/>
    <property type="match status" value="2"/>
</dbReference>
<feature type="compositionally biased region" description="Pro residues" evidence="4">
    <location>
        <begin position="86"/>
        <end position="97"/>
    </location>
</feature>
<sequence>MTAVPAAATAATTDIAAASHASGDAPTPTAAAAGLSDYKLSTASALSDALKQRWKERWFLLASQRYAARQQQQRELAIMRSHDKPPPPPLPLTPPTKPQHNGRSQQDSGSGSDDDSGSDAEQQRSTNQSTAAGAAARHRLQLGSRAGSGTLAAAAVDLPLPKPTPAAWFAAVAAGGIQHVSAMLRMGAVLDWRLEDCRSSTSGTLSLNGGGQDASGNAAAVGAAAGTRRRSSAAAAAAAAAVRRAAAAAAAANTSAAAAHSVAGDSYPEASAANAAAAARGAAPGAAADERSAAAATSLSAVAANFGGVTALHIAAAAGDAAMVQVLVDAAGVGLVSAKDKARRTPLHHAAAAAGAARSDVAALRTWLLAPLRADVVSCEERSEGVGLSQAGGDLQRRGSSCGLRTGAHAAAPALSAAAAAAGGGTSAGAVAAAAGEGTEPDTLSAEAEADASLEPAACMANAGECVAALLRHGARADAKDRSGRTPLHVAAALGNADAARALLGARGAAAKPVKGGHREVVAVLLGAGGLVDAPDERGVTPLTAAAVGGDAELLMTLLAANQAKCWAASKPQQQQQQRAPQRTSTAAKRSRVGGVGGCGLSALHEAAAAGQTACVAALLHYGMNPCAKEPGPEGNTPLGRALLAPNGPHLDICAALLDHAGPPVLAVENAALETPLVLAARVPSDNPAAVRLLLRHCGGDAADAKAVVNARSGHAETLTALSAALAAGNVRVTAALLQLGATMSLRALRSAQLTPPAGAAAAPPPPLLSSNLLDLLDEPDRDSGGTSDVTLELQGGQQLRCHSAILVAFSGYFARTLTAAEGAAAVDEPVVVPCYGWEAATVVTLVRCMYAGMLVEPLRQASTDELVDLLHASHALGCSRTFVQVQHALGTWGHVTDATVVDLFQLAAAVTLSETFRDHAEHRPTAIMLSGSTTAAAVACDETAGLGLALGLQADSKAAILEAYCVAHVQRQALLGSGNSAKQQALRRRLQQIPVLNMADVSLKESELSCTAYLGTGLCHQWLSGQTGNKELQLKAKQQRISTSLDVTLGRTV</sequence>
<name>A0A835Z9I0_9STRA</name>
<dbReference type="PANTHER" id="PTHR24198">
    <property type="entry name" value="ANKYRIN REPEAT AND PROTEIN KINASE DOMAIN-CONTAINING PROTEIN"/>
    <property type="match status" value="1"/>
</dbReference>
<dbReference type="Pfam" id="PF00023">
    <property type="entry name" value="Ank"/>
    <property type="match status" value="2"/>
</dbReference>
<dbReference type="PROSITE" id="PS50097">
    <property type="entry name" value="BTB"/>
    <property type="match status" value="1"/>
</dbReference>
<evidence type="ECO:0000256" key="2">
    <source>
        <dbReference type="ARBA" id="ARBA00023043"/>
    </source>
</evidence>
<dbReference type="EMBL" id="JAFCMP010000076">
    <property type="protein sequence ID" value="KAG5188137.1"/>
    <property type="molecule type" value="Genomic_DNA"/>
</dbReference>
<evidence type="ECO:0000256" key="3">
    <source>
        <dbReference type="PROSITE-ProRule" id="PRU00023"/>
    </source>
</evidence>
<evidence type="ECO:0000259" key="5">
    <source>
        <dbReference type="PROSITE" id="PS50097"/>
    </source>
</evidence>
<dbReference type="PROSITE" id="PS50088">
    <property type="entry name" value="ANK_REPEAT"/>
    <property type="match status" value="3"/>
</dbReference>
<protein>
    <recommendedName>
        <fullName evidence="5">BTB domain-containing protein</fullName>
    </recommendedName>
</protein>
<dbReference type="InterPro" id="IPR036770">
    <property type="entry name" value="Ankyrin_rpt-contain_sf"/>
</dbReference>
<proteinExistence type="predicted"/>
<keyword evidence="2 3" id="KW-0040">ANK repeat</keyword>
<evidence type="ECO:0000313" key="6">
    <source>
        <dbReference type="EMBL" id="KAG5188137.1"/>
    </source>
</evidence>
<feature type="repeat" description="ANK" evidence="3">
    <location>
        <begin position="307"/>
        <end position="329"/>
    </location>
</feature>
<comment type="caution">
    <text evidence="6">The sequence shown here is derived from an EMBL/GenBank/DDBJ whole genome shotgun (WGS) entry which is preliminary data.</text>
</comment>
<feature type="region of interest" description="Disordered" evidence="4">
    <location>
        <begin position="80"/>
        <end position="136"/>
    </location>
</feature>
<dbReference type="InterPro" id="IPR000210">
    <property type="entry name" value="BTB/POZ_dom"/>
</dbReference>
<keyword evidence="1" id="KW-0677">Repeat</keyword>
<feature type="region of interest" description="Disordered" evidence="4">
    <location>
        <begin position="570"/>
        <end position="591"/>
    </location>
</feature>
<evidence type="ECO:0000313" key="7">
    <source>
        <dbReference type="Proteomes" id="UP000664859"/>
    </source>
</evidence>
<dbReference type="Gene3D" id="3.30.710.10">
    <property type="entry name" value="Potassium Channel Kv1.1, Chain A"/>
    <property type="match status" value="1"/>
</dbReference>
<evidence type="ECO:0000256" key="4">
    <source>
        <dbReference type="SAM" id="MobiDB-lite"/>
    </source>
</evidence>
<dbReference type="Pfam" id="PF00651">
    <property type="entry name" value="BTB"/>
    <property type="match status" value="1"/>
</dbReference>
<dbReference type="Pfam" id="PF12796">
    <property type="entry name" value="Ank_2"/>
    <property type="match status" value="1"/>
</dbReference>
<dbReference type="InterPro" id="IPR011333">
    <property type="entry name" value="SKP1/BTB/POZ_sf"/>
</dbReference>